<evidence type="ECO:0000313" key="1">
    <source>
        <dbReference type="EMBL" id="GLK13015.1"/>
    </source>
</evidence>
<proteinExistence type="predicted"/>
<organism evidence="1 2">
    <name type="scientific">Streptosporangium carneum</name>
    <dbReference type="NCBI Taxonomy" id="47481"/>
    <lineage>
        <taxon>Bacteria</taxon>
        <taxon>Bacillati</taxon>
        <taxon>Actinomycetota</taxon>
        <taxon>Actinomycetes</taxon>
        <taxon>Streptosporangiales</taxon>
        <taxon>Streptosporangiaceae</taxon>
        <taxon>Streptosporangium</taxon>
    </lineage>
</organism>
<protein>
    <submittedName>
        <fullName evidence="1">Uncharacterized protein</fullName>
    </submittedName>
</protein>
<accession>A0A9W6MGC2</accession>
<dbReference type="AlphaFoldDB" id="A0A9W6MGC2"/>
<reference evidence="1" key="1">
    <citation type="journal article" date="2014" name="Int. J. Syst. Evol. Microbiol.">
        <title>Complete genome sequence of Corynebacterium casei LMG S-19264T (=DSM 44701T), isolated from a smear-ripened cheese.</title>
        <authorList>
            <consortium name="US DOE Joint Genome Institute (JGI-PGF)"/>
            <person name="Walter F."/>
            <person name="Albersmeier A."/>
            <person name="Kalinowski J."/>
            <person name="Ruckert C."/>
        </authorList>
    </citation>
    <scope>NUCLEOTIDE SEQUENCE</scope>
    <source>
        <strain evidence="1">VKM Ac-2007</strain>
    </source>
</reference>
<keyword evidence="2" id="KW-1185">Reference proteome</keyword>
<reference evidence="1" key="2">
    <citation type="submission" date="2023-01" db="EMBL/GenBank/DDBJ databases">
        <authorList>
            <person name="Sun Q."/>
            <person name="Evtushenko L."/>
        </authorList>
    </citation>
    <scope>NUCLEOTIDE SEQUENCE</scope>
    <source>
        <strain evidence="1">VKM Ac-2007</strain>
    </source>
</reference>
<sequence length="78" mass="8679">MTVLRSGAAWAEVARVALIMEVAATAPPRGRIRRFAREFNLAPSLSWVTRDATHACVKRQVETVLGKERLKLYKSGRG</sequence>
<evidence type="ECO:0000313" key="2">
    <source>
        <dbReference type="Proteomes" id="UP001143474"/>
    </source>
</evidence>
<name>A0A9W6MGC2_9ACTN</name>
<gene>
    <name evidence="1" type="ORF">GCM10017600_64260</name>
</gene>
<dbReference type="EMBL" id="BSEV01000020">
    <property type="protein sequence ID" value="GLK13015.1"/>
    <property type="molecule type" value="Genomic_DNA"/>
</dbReference>
<comment type="caution">
    <text evidence="1">The sequence shown here is derived from an EMBL/GenBank/DDBJ whole genome shotgun (WGS) entry which is preliminary data.</text>
</comment>
<dbReference type="Proteomes" id="UP001143474">
    <property type="component" value="Unassembled WGS sequence"/>
</dbReference>